<protein>
    <submittedName>
        <fullName evidence="5">Transcriptional regulator</fullName>
    </submittedName>
</protein>
<evidence type="ECO:0000313" key="5">
    <source>
        <dbReference type="EMBL" id="AWK14311.1"/>
    </source>
</evidence>
<dbReference type="GO" id="GO:0043565">
    <property type="term" value="F:sequence-specific DNA binding"/>
    <property type="evidence" value="ECO:0007669"/>
    <property type="project" value="InterPro"/>
</dbReference>
<evidence type="ECO:0000256" key="2">
    <source>
        <dbReference type="ARBA" id="ARBA00023125"/>
    </source>
</evidence>
<dbReference type="InterPro" id="IPR009057">
    <property type="entry name" value="Homeodomain-like_sf"/>
</dbReference>
<dbReference type="STRING" id="1878942.GCA_900128755_00410"/>
<proteinExistence type="predicted"/>
<keyword evidence="6" id="KW-1185">Reference proteome</keyword>
<evidence type="ECO:0000259" key="4">
    <source>
        <dbReference type="PROSITE" id="PS01124"/>
    </source>
</evidence>
<dbReference type="KEGG" id="fsm:CCS41_07240"/>
<dbReference type="OrthoDB" id="7027806at2"/>
<dbReference type="PROSITE" id="PS01124">
    <property type="entry name" value="HTH_ARAC_FAMILY_2"/>
    <property type="match status" value="1"/>
</dbReference>
<dbReference type="RefSeq" id="WP_072549593.1">
    <property type="nucleotide sequence ID" value="NZ_CP021659.1"/>
</dbReference>
<dbReference type="SMART" id="SM00342">
    <property type="entry name" value="HTH_ARAC"/>
    <property type="match status" value="1"/>
</dbReference>
<sequence>MKTQYDQELLNNGHKKYIVEPELWSIEIGDAPCTVTMQWENENTEMTFDPGWKGFMAVKRSSLEVVSGCLPYQPMDIEIMAKLQAFIDKSMNDKVEKTSPQHYFATIKMDDDLLLTSRRDIEYWLLRQTLNPTAGMEKFIALLRNTEWYWLVYFLLDEFNGSSKLQDLGQRYGLSASHFRRLSRRALGNTTKVTLRDWRMGKAVLALIDEEQNLTDIAFEHGYSSLSHFSNQVKETLGVSPRGLRHLITSPTQLN</sequence>
<reference evidence="5 6" key="1">
    <citation type="submission" date="2017-05" db="EMBL/GenBank/DDBJ databases">
        <title>Genome sequence of Candidatus Fukatsuia symbiotica and Candidatus Hamiltonella defensa from Acyrthosiphon pisum strain 5D.</title>
        <authorList>
            <person name="Patel V.A."/>
            <person name="Chevignon G."/>
            <person name="Russell J.A."/>
            <person name="Oliver K.M."/>
        </authorList>
    </citation>
    <scope>NUCLEOTIDE SEQUENCE [LARGE SCALE GENOMIC DNA]</scope>
    <source>
        <strain evidence="5 6">5D</strain>
    </source>
</reference>
<dbReference type="Pfam" id="PF12833">
    <property type="entry name" value="HTH_18"/>
    <property type="match status" value="1"/>
</dbReference>
<gene>
    <name evidence="5" type="ORF">CCS41_07240</name>
</gene>
<evidence type="ECO:0000313" key="6">
    <source>
        <dbReference type="Proteomes" id="UP000261875"/>
    </source>
</evidence>
<dbReference type="InterPro" id="IPR018060">
    <property type="entry name" value="HTH_AraC"/>
</dbReference>
<keyword evidence="1" id="KW-0805">Transcription regulation</keyword>
<dbReference type="PROSITE" id="PS00041">
    <property type="entry name" value="HTH_ARAC_FAMILY_1"/>
    <property type="match status" value="1"/>
</dbReference>
<dbReference type="EMBL" id="CP021659">
    <property type="protein sequence ID" value="AWK14311.1"/>
    <property type="molecule type" value="Genomic_DNA"/>
</dbReference>
<dbReference type="Proteomes" id="UP000261875">
    <property type="component" value="Chromosome"/>
</dbReference>
<dbReference type="Gene3D" id="1.10.10.60">
    <property type="entry name" value="Homeodomain-like"/>
    <property type="match status" value="1"/>
</dbReference>
<keyword evidence="3" id="KW-0804">Transcription</keyword>
<dbReference type="GO" id="GO:0003700">
    <property type="term" value="F:DNA-binding transcription factor activity"/>
    <property type="evidence" value="ECO:0007669"/>
    <property type="project" value="InterPro"/>
</dbReference>
<dbReference type="InterPro" id="IPR018062">
    <property type="entry name" value="HTH_AraC-typ_CS"/>
</dbReference>
<name>A0A2U8I575_9GAMM</name>
<dbReference type="AlphaFoldDB" id="A0A2U8I575"/>
<dbReference type="InterPro" id="IPR050204">
    <property type="entry name" value="AraC_XylS_family_regulators"/>
</dbReference>
<keyword evidence="2" id="KW-0238">DNA-binding</keyword>
<feature type="domain" description="HTH araC/xylS-type" evidence="4">
    <location>
        <begin position="149"/>
        <end position="247"/>
    </location>
</feature>
<dbReference type="PANTHER" id="PTHR46796">
    <property type="entry name" value="HTH-TYPE TRANSCRIPTIONAL ACTIVATOR RHAS-RELATED"/>
    <property type="match status" value="1"/>
</dbReference>
<organism evidence="5 6">
    <name type="scientific">Candidatus Fukatsuia symbiotica</name>
    <dbReference type="NCBI Taxonomy" id="1878942"/>
    <lineage>
        <taxon>Bacteria</taxon>
        <taxon>Pseudomonadati</taxon>
        <taxon>Pseudomonadota</taxon>
        <taxon>Gammaproteobacteria</taxon>
        <taxon>Enterobacterales</taxon>
        <taxon>Yersiniaceae</taxon>
        <taxon>Candidatus Fukatsuia</taxon>
    </lineage>
</organism>
<dbReference type="SUPFAM" id="SSF46689">
    <property type="entry name" value="Homeodomain-like"/>
    <property type="match status" value="1"/>
</dbReference>
<evidence type="ECO:0000256" key="1">
    <source>
        <dbReference type="ARBA" id="ARBA00023015"/>
    </source>
</evidence>
<accession>A0A2U8I575</accession>
<evidence type="ECO:0000256" key="3">
    <source>
        <dbReference type="ARBA" id="ARBA00023163"/>
    </source>
</evidence>